<accession>A0AAV7D2B7</accession>
<evidence type="ECO:0000313" key="1">
    <source>
        <dbReference type="EMBL" id="KAG8590812.1"/>
    </source>
</evidence>
<dbReference type="EMBL" id="WNYA01000002">
    <property type="protein sequence ID" value="KAG8590812.1"/>
    <property type="molecule type" value="Genomic_DNA"/>
</dbReference>
<gene>
    <name evidence="1" type="ORF">GDO81_006915</name>
</gene>
<protein>
    <submittedName>
        <fullName evidence="1">Uncharacterized protein</fullName>
    </submittedName>
</protein>
<comment type="caution">
    <text evidence="1">The sequence shown here is derived from an EMBL/GenBank/DDBJ whole genome shotgun (WGS) entry which is preliminary data.</text>
</comment>
<reference evidence="1" key="1">
    <citation type="thesis" date="2020" institute="ProQuest LLC" country="789 East Eisenhower Parkway, Ann Arbor, MI, USA">
        <title>Comparative Genomics and Chromosome Evolution.</title>
        <authorList>
            <person name="Mudd A.B."/>
        </authorList>
    </citation>
    <scope>NUCLEOTIDE SEQUENCE</scope>
    <source>
        <strain evidence="1">237g6f4</strain>
        <tissue evidence="1">Blood</tissue>
    </source>
</reference>
<dbReference type="AlphaFoldDB" id="A0AAV7D2B7"/>
<dbReference type="Proteomes" id="UP000824782">
    <property type="component" value="Unassembled WGS sequence"/>
</dbReference>
<name>A0AAV7D2B7_ENGPU</name>
<evidence type="ECO:0000313" key="2">
    <source>
        <dbReference type="Proteomes" id="UP000824782"/>
    </source>
</evidence>
<proteinExistence type="predicted"/>
<organism evidence="1 2">
    <name type="scientific">Engystomops pustulosus</name>
    <name type="common">Tungara frog</name>
    <name type="synonym">Physalaemus pustulosus</name>
    <dbReference type="NCBI Taxonomy" id="76066"/>
    <lineage>
        <taxon>Eukaryota</taxon>
        <taxon>Metazoa</taxon>
        <taxon>Chordata</taxon>
        <taxon>Craniata</taxon>
        <taxon>Vertebrata</taxon>
        <taxon>Euteleostomi</taxon>
        <taxon>Amphibia</taxon>
        <taxon>Batrachia</taxon>
        <taxon>Anura</taxon>
        <taxon>Neobatrachia</taxon>
        <taxon>Hyloidea</taxon>
        <taxon>Leptodactylidae</taxon>
        <taxon>Leiuperinae</taxon>
        <taxon>Engystomops</taxon>
    </lineage>
</organism>
<sequence length="73" mass="7993">MASKTLVHFILNNIGDMSLQKWRCSCSNADSESCNPIPGDMTSPIVVDDPVAVNNNTLMVYITIAVSDMEMRS</sequence>
<keyword evidence="2" id="KW-1185">Reference proteome</keyword>